<keyword evidence="4 11" id="KW-0812">Transmembrane</keyword>
<dbReference type="Pfam" id="PF17655">
    <property type="entry name" value="IRK_C"/>
    <property type="match status" value="1"/>
</dbReference>
<keyword evidence="10 11" id="KW-0407">Ion channel</keyword>
<dbReference type="EMBL" id="JAEAOA010000502">
    <property type="protein sequence ID" value="KAK3608273.1"/>
    <property type="molecule type" value="Genomic_DNA"/>
</dbReference>
<evidence type="ECO:0000256" key="1">
    <source>
        <dbReference type="ARBA" id="ARBA00004141"/>
    </source>
</evidence>
<keyword evidence="5 11" id="KW-0851">Voltage-gated channel</keyword>
<dbReference type="InterPro" id="IPR041647">
    <property type="entry name" value="IRK_C"/>
</dbReference>
<dbReference type="GO" id="GO:0005242">
    <property type="term" value="F:inward rectifier potassium channel activity"/>
    <property type="evidence" value="ECO:0007669"/>
    <property type="project" value="InterPro"/>
</dbReference>
<evidence type="ECO:0000256" key="11">
    <source>
        <dbReference type="RuleBase" id="RU003822"/>
    </source>
</evidence>
<feature type="domain" description="Inward rectifier potassium channel C-terminal" evidence="14">
    <location>
        <begin position="183"/>
        <end position="341"/>
    </location>
</feature>
<keyword evidence="8 11" id="KW-0406">Ion transport</keyword>
<reference evidence="15" key="2">
    <citation type="journal article" date="2021" name="Genome Biol. Evol.">
        <title>Developing a high-quality reference genome for a parasitic bivalve with doubly uniparental inheritance (Bivalvia: Unionida).</title>
        <authorList>
            <person name="Smith C.H."/>
        </authorList>
    </citation>
    <scope>NUCLEOTIDE SEQUENCE</scope>
    <source>
        <strain evidence="15">CHS0354</strain>
        <tissue evidence="15">Mantle</tissue>
    </source>
</reference>
<keyword evidence="6 11" id="KW-0630">Potassium</keyword>
<protein>
    <submittedName>
        <fullName evidence="15">Uncharacterized protein</fullName>
    </submittedName>
</protein>
<evidence type="ECO:0000256" key="3">
    <source>
        <dbReference type="ARBA" id="ARBA00022538"/>
    </source>
</evidence>
<evidence type="ECO:0000259" key="14">
    <source>
        <dbReference type="Pfam" id="PF17655"/>
    </source>
</evidence>
<gene>
    <name evidence="15" type="ORF">CHS0354_007304</name>
</gene>
<dbReference type="PRINTS" id="PR01320">
    <property type="entry name" value="KIRCHANNEL"/>
</dbReference>
<evidence type="ECO:0000256" key="8">
    <source>
        <dbReference type="ARBA" id="ARBA00023065"/>
    </source>
</evidence>
<keyword evidence="2 11" id="KW-0813">Transport</keyword>
<evidence type="ECO:0000313" key="16">
    <source>
        <dbReference type="Proteomes" id="UP001195483"/>
    </source>
</evidence>
<comment type="subcellular location">
    <subcellularLocation>
        <location evidence="1 11">Membrane</location>
        <topology evidence="1 11">Multi-pass membrane protein</topology>
    </subcellularLocation>
</comment>
<evidence type="ECO:0000256" key="12">
    <source>
        <dbReference type="SAM" id="Phobius"/>
    </source>
</evidence>
<dbReference type="GO" id="GO:0034765">
    <property type="term" value="P:regulation of monoatomic ion transmembrane transport"/>
    <property type="evidence" value="ECO:0007669"/>
    <property type="project" value="TreeGrafter"/>
</dbReference>
<evidence type="ECO:0000259" key="13">
    <source>
        <dbReference type="Pfam" id="PF01007"/>
    </source>
</evidence>
<evidence type="ECO:0000313" key="15">
    <source>
        <dbReference type="EMBL" id="KAK3608273.1"/>
    </source>
</evidence>
<dbReference type="PANTHER" id="PTHR11767:SF61">
    <property type="entry name" value="IRK_C DOMAIN-CONTAINING PROTEIN"/>
    <property type="match status" value="1"/>
</dbReference>
<dbReference type="GO" id="GO:0034702">
    <property type="term" value="C:monoatomic ion channel complex"/>
    <property type="evidence" value="ECO:0007669"/>
    <property type="project" value="UniProtKB-KW"/>
</dbReference>
<evidence type="ECO:0000256" key="9">
    <source>
        <dbReference type="ARBA" id="ARBA00023136"/>
    </source>
</evidence>
<evidence type="ECO:0000256" key="2">
    <source>
        <dbReference type="ARBA" id="ARBA00022448"/>
    </source>
</evidence>
<keyword evidence="7 12" id="KW-1133">Transmembrane helix</keyword>
<dbReference type="PANTHER" id="PTHR11767">
    <property type="entry name" value="INWARD RECTIFIER POTASSIUM CHANNEL"/>
    <property type="match status" value="1"/>
</dbReference>
<keyword evidence="3 11" id="KW-0633">Potassium transport</keyword>
<dbReference type="SUPFAM" id="SSF81324">
    <property type="entry name" value="Voltage-gated potassium channels"/>
    <property type="match status" value="1"/>
</dbReference>
<evidence type="ECO:0000256" key="10">
    <source>
        <dbReference type="ARBA" id="ARBA00023303"/>
    </source>
</evidence>
<feature type="domain" description="Potassium channel inwardly rectifying transmembrane" evidence="13">
    <location>
        <begin position="36"/>
        <end position="174"/>
    </location>
</feature>
<dbReference type="Pfam" id="PF01007">
    <property type="entry name" value="IRK"/>
    <property type="match status" value="1"/>
</dbReference>
<dbReference type="GO" id="GO:1990573">
    <property type="term" value="P:potassium ion import across plasma membrane"/>
    <property type="evidence" value="ECO:0007669"/>
    <property type="project" value="TreeGrafter"/>
</dbReference>
<accession>A0AAE0TEK8</accession>
<comment type="caution">
    <text evidence="15">The sequence shown here is derived from an EMBL/GenBank/DDBJ whole genome shotgun (WGS) entry which is preliminary data.</text>
</comment>
<evidence type="ECO:0000256" key="5">
    <source>
        <dbReference type="ARBA" id="ARBA00022882"/>
    </source>
</evidence>
<comment type="similarity">
    <text evidence="11">Belongs to the inward rectifier-type potassium channel (TC 1.A.2.1) family.</text>
</comment>
<evidence type="ECO:0000256" key="6">
    <source>
        <dbReference type="ARBA" id="ARBA00022958"/>
    </source>
</evidence>
<evidence type="ECO:0000256" key="7">
    <source>
        <dbReference type="ARBA" id="ARBA00022989"/>
    </source>
</evidence>
<organism evidence="15 16">
    <name type="scientific">Potamilus streckersoni</name>
    <dbReference type="NCBI Taxonomy" id="2493646"/>
    <lineage>
        <taxon>Eukaryota</taxon>
        <taxon>Metazoa</taxon>
        <taxon>Spiralia</taxon>
        <taxon>Lophotrochozoa</taxon>
        <taxon>Mollusca</taxon>
        <taxon>Bivalvia</taxon>
        <taxon>Autobranchia</taxon>
        <taxon>Heteroconchia</taxon>
        <taxon>Palaeoheterodonta</taxon>
        <taxon>Unionida</taxon>
        <taxon>Unionoidea</taxon>
        <taxon>Unionidae</taxon>
        <taxon>Ambleminae</taxon>
        <taxon>Lampsilini</taxon>
        <taxon>Potamilus</taxon>
    </lineage>
</organism>
<dbReference type="SUPFAM" id="SSF81296">
    <property type="entry name" value="E set domains"/>
    <property type="match status" value="1"/>
</dbReference>
<dbReference type="InterPro" id="IPR040445">
    <property type="entry name" value="Kir_TM"/>
</dbReference>
<dbReference type="Gene3D" id="2.60.40.1400">
    <property type="entry name" value="G protein-activated inward rectifier potassium channel 1"/>
    <property type="match status" value="1"/>
</dbReference>
<dbReference type="InterPro" id="IPR016449">
    <property type="entry name" value="K_chnl_inward-rec_Kir"/>
</dbReference>
<feature type="transmembrane region" description="Helical" evidence="12">
    <location>
        <begin position="147"/>
        <end position="171"/>
    </location>
</feature>
<sequence length="354" mass="40604">MGISQPRVGKNTFVSRLELPRFTPRKKEENASYRIISKDGKVQIGLQQISFFKRRRYWKNILTTVLQLKWRWMFVIFSFGFLLTWTAFAIIYYIIALVHGDIGDHYTGSNRCIAQVGSFTAAFLFSLETQHTIGYGFRHITTECGMAVLFVFLQFILGIGVQCVIAGLVVAKLQLARRCGKTVLFSSKLCVGTYDGEICLMVRVGNMRQCNLVSVRGYGVLMERETIEGNEGHYILRETSLEFTSENGGDYINLFWPAVMYCVIANNPSKFVDRLLDDGSELAITLEGIIESTGQNLQVRTSYKPQEIELGKKFFDLVPKYIHNNDQKSYHVIDHKDFHLTEIDPNWIQHFEKN</sequence>
<proteinExistence type="inferred from homology"/>
<dbReference type="GO" id="GO:0005886">
    <property type="term" value="C:plasma membrane"/>
    <property type="evidence" value="ECO:0007669"/>
    <property type="project" value="TreeGrafter"/>
</dbReference>
<reference evidence="15" key="1">
    <citation type="journal article" date="2021" name="Genome Biol. Evol.">
        <title>A High-Quality Reference Genome for a Parasitic Bivalve with Doubly Uniparental Inheritance (Bivalvia: Unionida).</title>
        <authorList>
            <person name="Smith C.H."/>
        </authorList>
    </citation>
    <scope>NUCLEOTIDE SEQUENCE</scope>
    <source>
        <strain evidence="15">CHS0354</strain>
    </source>
</reference>
<reference evidence="15" key="3">
    <citation type="submission" date="2023-05" db="EMBL/GenBank/DDBJ databases">
        <authorList>
            <person name="Smith C.H."/>
        </authorList>
    </citation>
    <scope>NUCLEOTIDE SEQUENCE</scope>
    <source>
        <strain evidence="15">CHS0354</strain>
        <tissue evidence="15">Mantle</tissue>
    </source>
</reference>
<keyword evidence="9 12" id="KW-0472">Membrane</keyword>
<dbReference type="InterPro" id="IPR013518">
    <property type="entry name" value="K_chnl_inward-rec_Kir_cyto"/>
</dbReference>
<name>A0AAE0TEK8_9BIVA</name>
<dbReference type="InterPro" id="IPR014756">
    <property type="entry name" value="Ig_E-set"/>
</dbReference>
<feature type="transmembrane region" description="Helical" evidence="12">
    <location>
        <begin position="72"/>
        <end position="95"/>
    </location>
</feature>
<dbReference type="AlphaFoldDB" id="A0AAE0TEK8"/>
<dbReference type="Proteomes" id="UP001195483">
    <property type="component" value="Unassembled WGS sequence"/>
</dbReference>
<keyword evidence="16" id="KW-1185">Reference proteome</keyword>
<dbReference type="Gene3D" id="1.10.287.70">
    <property type="match status" value="1"/>
</dbReference>
<evidence type="ECO:0000256" key="4">
    <source>
        <dbReference type="ARBA" id="ARBA00022692"/>
    </source>
</evidence>